<organism evidence="1 2">
    <name type="scientific">Pluteus cervinus</name>
    <dbReference type="NCBI Taxonomy" id="181527"/>
    <lineage>
        <taxon>Eukaryota</taxon>
        <taxon>Fungi</taxon>
        <taxon>Dikarya</taxon>
        <taxon>Basidiomycota</taxon>
        <taxon>Agaricomycotina</taxon>
        <taxon>Agaricomycetes</taxon>
        <taxon>Agaricomycetidae</taxon>
        <taxon>Agaricales</taxon>
        <taxon>Pluteineae</taxon>
        <taxon>Pluteaceae</taxon>
        <taxon>Pluteus</taxon>
    </lineage>
</organism>
<name>A0ACD3A5E0_9AGAR</name>
<dbReference type="EMBL" id="ML208840">
    <property type="protein sequence ID" value="TFK60052.1"/>
    <property type="molecule type" value="Genomic_DNA"/>
</dbReference>
<evidence type="ECO:0000313" key="1">
    <source>
        <dbReference type="EMBL" id="TFK60052.1"/>
    </source>
</evidence>
<reference evidence="1 2" key="1">
    <citation type="journal article" date="2019" name="Nat. Ecol. Evol.">
        <title>Megaphylogeny resolves global patterns of mushroom evolution.</title>
        <authorList>
            <person name="Varga T."/>
            <person name="Krizsan K."/>
            <person name="Foldi C."/>
            <person name="Dima B."/>
            <person name="Sanchez-Garcia M."/>
            <person name="Sanchez-Ramirez S."/>
            <person name="Szollosi G.J."/>
            <person name="Szarkandi J.G."/>
            <person name="Papp V."/>
            <person name="Albert L."/>
            <person name="Andreopoulos W."/>
            <person name="Angelini C."/>
            <person name="Antonin V."/>
            <person name="Barry K.W."/>
            <person name="Bougher N.L."/>
            <person name="Buchanan P."/>
            <person name="Buyck B."/>
            <person name="Bense V."/>
            <person name="Catcheside P."/>
            <person name="Chovatia M."/>
            <person name="Cooper J."/>
            <person name="Damon W."/>
            <person name="Desjardin D."/>
            <person name="Finy P."/>
            <person name="Geml J."/>
            <person name="Haridas S."/>
            <person name="Hughes K."/>
            <person name="Justo A."/>
            <person name="Karasinski D."/>
            <person name="Kautmanova I."/>
            <person name="Kiss B."/>
            <person name="Kocsube S."/>
            <person name="Kotiranta H."/>
            <person name="LaButti K.M."/>
            <person name="Lechner B.E."/>
            <person name="Liimatainen K."/>
            <person name="Lipzen A."/>
            <person name="Lukacs Z."/>
            <person name="Mihaltcheva S."/>
            <person name="Morgado L.N."/>
            <person name="Niskanen T."/>
            <person name="Noordeloos M.E."/>
            <person name="Ohm R.A."/>
            <person name="Ortiz-Santana B."/>
            <person name="Ovrebo C."/>
            <person name="Racz N."/>
            <person name="Riley R."/>
            <person name="Savchenko A."/>
            <person name="Shiryaev A."/>
            <person name="Soop K."/>
            <person name="Spirin V."/>
            <person name="Szebenyi C."/>
            <person name="Tomsovsky M."/>
            <person name="Tulloss R.E."/>
            <person name="Uehling J."/>
            <person name="Grigoriev I.V."/>
            <person name="Vagvolgyi C."/>
            <person name="Papp T."/>
            <person name="Martin F.M."/>
            <person name="Miettinen O."/>
            <person name="Hibbett D.S."/>
            <person name="Nagy L.G."/>
        </authorList>
    </citation>
    <scope>NUCLEOTIDE SEQUENCE [LARGE SCALE GENOMIC DNA]</scope>
    <source>
        <strain evidence="1 2">NL-1719</strain>
    </source>
</reference>
<keyword evidence="2" id="KW-1185">Reference proteome</keyword>
<sequence length="80" mass="8653">LDFQGAFFTIAAKEGTSERYHVDWNDGKESITWVIPIGPGWEGGEFCIPQLNAKIPVVSGQVFGAMTRLLAHCSTPITSG</sequence>
<gene>
    <name evidence="1" type="ORF">BDN72DRAFT_744869</name>
</gene>
<protein>
    <submittedName>
        <fullName evidence="1">Uncharacterized protein</fullName>
    </submittedName>
</protein>
<feature type="non-terminal residue" evidence="1">
    <location>
        <position position="80"/>
    </location>
</feature>
<proteinExistence type="predicted"/>
<evidence type="ECO:0000313" key="2">
    <source>
        <dbReference type="Proteomes" id="UP000308600"/>
    </source>
</evidence>
<feature type="non-terminal residue" evidence="1">
    <location>
        <position position="1"/>
    </location>
</feature>
<dbReference type="Proteomes" id="UP000308600">
    <property type="component" value="Unassembled WGS sequence"/>
</dbReference>
<accession>A0ACD3A5E0</accession>